<evidence type="ECO:0000259" key="6">
    <source>
        <dbReference type="PROSITE" id="PS50059"/>
    </source>
</evidence>
<dbReference type="InterPro" id="IPR001179">
    <property type="entry name" value="PPIase_FKBP_dom"/>
</dbReference>
<accession>A0A9E2P0Q5</accession>
<sequence length="218" mass="24993">MRKYVWYLCCLFLSVFAFVACDENEATFDKYESWQQRNKVYFEQVADTARRAIAAAKAEYGDQWEQYCDWRMYQAYTKPVTTKLTDSICVKVLETGTGKGCPLYTDTVRVHYRGTLMPTKDIINGKDTVVQDVFDYSFVPPLDLNLAFPKLFGVSGTIAGFGTALQYMHCGDRWMVYIPETLGYGSTAQNKIPAYSTIMFDVTLVDYFYPGEGIPDWH</sequence>
<dbReference type="EC" id="5.2.1.8" evidence="4"/>
<dbReference type="EMBL" id="JAHLFU010000048">
    <property type="protein sequence ID" value="MBU3852727.1"/>
    <property type="molecule type" value="Genomic_DNA"/>
</dbReference>
<keyword evidence="3 4" id="KW-0413">Isomerase</keyword>
<proteinExistence type="inferred from homology"/>
<name>A0A9E2P0Q5_9BACT</name>
<organism evidence="7 8">
    <name type="scientific">Candidatus Paraprevotella stercoravium</name>
    <dbReference type="NCBI Taxonomy" id="2838725"/>
    <lineage>
        <taxon>Bacteria</taxon>
        <taxon>Pseudomonadati</taxon>
        <taxon>Bacteroidota</taxon>
        <taxon>Bacteroidia</taxon>
        <taxon>Bacteroidales</taxon>
        <taxon>Prevotellaceae</taxon>
        <taxon>Paraprevotella</taxon>
    </lineage>
</organism>
<evidence type="ECO:0000256" key="1">
    <source>
        <dbReference type="ARBA" id="ARBA00000971"/>
    </source>
</evidence>
<evidence type="ECO:0000256" key="3">
    <source>
        <dbReference type="PROSITE-ProRule" id="PRU00277"/>
    </source>
</evidence>
<dbReference type="GO" id="GO:0003755">
    <property type="term" value="F:peptidyl-prolyl cis-trans isomerase activity"/>
    <property type="evidence" value="ECO:0007669"/>
    <property type="project" value="UniProtKB-UniRule"/>
</dbReference>
<evidence type="ECO:0000256" key="4">
    <source>
        <dbReference type="RuleBase" id="RU003915"/>
    </source>
</evidence>
<dbReference type="SUPFAM" id="SSF54534">
    <property type="entry name" value="FKBP-like"/>
    <property type="match status" value="1"/>
</dbReference>
<keyword evidence="2 3" id="KW-0697">Rotamase</keyword>
<evidence type="ECO:0000256" key="2">
    <source>
        <dbReference type="ARBA" id="ARBA00023110"/>
    </source>
</evidence>
<dbReference type="InterPro" id="IPR046357">
    <property type="entry name" value="PPIase_dom_sf"/>
</dbReference>
<reference evidence="7" key="1">
    <citation type="journal article" date="2021" name="PeerJ">
        <title>Extensive microbial diversity within the chicken gut microbiome revealed by metagenomics and culture.</title>
        <authorList>
            <person name="Gilroy R."/>
            <person name="Ravi A."/>
            <person name="Getino M."/>
            <person name="Pursley I."/>
            <person name="Horton D.L."/>
            <person name="Alikhan N.F."/>
            <person name="Baker D."/>
            <person name="Gharbi K."/>
            <person name="Hall N."/>
            <person name="Watson M."/>
            <person name="Adriaenssens E.M."/>
            <person name="Foster-Nyarko E."/>
            <person name="Jarju S."/>
            <person name="Secka A."/>
            <person name="Antonio M."/>
            <person name="Oren A."/>
            <person name="Chaudhuri R.R."/>
            <person name="La Ragione R."/>
            <person name="Hildebrand F."/>
            <person name="Pallen M.J."/>
        </authorList>
    </citation>
    <scope>NUCLEOTIDE SEQUENCE</scope>
    <source>
        <strain evidence="7">G3-2149</strain>
    </source>
</reference>
<dbReference type="Gene3D" id="3.10.50.40">
    <property type="match status" value="1"/>
</dbReference>
<evidence type="ECO:0000313" key="8">
    <source>
        <dbReference type="Proteomes" id="UP000823865"/>
    </source>
</evidence>
<protein>
    <recommendedName>
        <fullName evidence="4">Peptidyl-prolyl cis-trans isomerase</fullName>
        <ecNumber evidence="4">5.2.1.8</ecNumber>
    </recommendedName>
</protein>
<gene>
    <name evidence="7" type="ORF">H9789_02645</name>
</gene>
<evidence type="ECO:0000256" key="5">
    <source>
        <dbReference type="SAM" id="SignalP"/>
    </source>
</evidence>
<feature type="signal peptide" evidence="5">
    <location>
        <begin position="1"/>
        <end position="19"/>
    </location>
</feature>
<feature type="domain" description="PPIase FKBP-type" evidence="6">
    <location>
        <begin position="105"/>
        <end position="208"/>
    </location>
</feature>
<feature type="chain" id="PRO_5038803311" description="Peptidyl-prolyl cis-trans isomerase" evidence="5">
    <location>
        <begin position="20"/>
        <end position="218"/>
    </location>
</feature>
<comment type="caution">
    <text evidence="7">The sequence shown here is derived from an EMBL/GenBank/DDBJ whole genome shotgun (WGS) entry which is preliminary data.</text>
</comment>
<dbReference type="PROSITE" id="PS50059">
    <property type="entry name" value="FKBP_PPIASE"/>
    <property type="match status" value="1"/>
</dbReference>
<dbReference type="AlphaFoldDB" id="A0A9E2P0Q5"/>
<comment type="similarity">
    <text evidence="4">Belongs to the FKBP-type PPIase family.</text>
</comment>
<comment type="catalytic activity">
    <reaction evidence="1 3 4">
        <text>[protein]-peptidylproline (omega=180) = [protein]-peptidylproline (omega=0)</text>
        <dbReference type="Rhea" id="RHEA:16237"/>
        <dbReference type="Rhea" id="RHEA-COMP:10747"/>
        <dbReference type="Rhea" id="RHEA-COMP:10748"/>
        <dbReference type="ChEBI" id="CHEBI:83833"/>
        <dbReference type="ChEBI" id="CHEBI:83834"/>
        <dbReference type="EC" id="5.2.1.8"/>
    </reaction>
</comment>
<dbReference type="Pfam" id="PF00254">
    <property type="entry name" value="FKBP_C"/>
    <property type="match status" value="1"/>
</dbReference>
<keyword evidence="5" id="KW-0732">Signal</keyword>
<evidence type="ECO:0000313" key="7">
    <source>
        <dbReference type="EMBL" id="MBU3852727.1"/>
    </source>
</evidence>
<dbReference type="Proteomes" id="UP000823865">
    <property type="component" value="Unassembled WGS sequence"/>
</dbReference>
<reference evidence="7" key="2">
    <citation type="submission" date="2021-04" db="EMBL/GenBank/DDBJ databases">
        <authorList>
            <person name="Gilroy R."/>
        </authorList>
    </citation>
    <scope>NUCLEOTIDE SEQUENCE</scope>
    <source>
        <strain evidence="7">G3-2149</strain>
    </source>
</reference>
<dbReference type="PROSITE" id="PS51257">
    <property type="entry name" value="PROKAR_LIPOPROTEIN"/>
    <property type="match status" value="1"/>
</dbReference>